<comment type="caution">
    <text evidence="1">The sequence shown here is derived from an EMBL/GenBank/DDBJ whole genome shotgun (WGS) entry which is preliminary data.</text>
</comment>
<evidence type="ECO:0000313" key="2">
    <source>
        <dbReference type="Proteomes" id="UP000037035"/>
    </source>
</evidence>
<protein>
    <submittedName>
        <fullName evidence="1">Uncharacterized protein</fullName>
    </submittedName>
</protein>
<reference evidence="1 2" key="1">
    <citation type="submission" date="2015-08" db="EMBL/GenBank/DDBJ databases">
        <title>Next Generation Sequencing and Analysis of the Genome of Puccinia sorghi L Schw, the Causal Agent of Maize Common Rust.</title>
        <authorList>
            <person name="Rochi L."/>
            <person name="Burguener G."/>
            <person name="Darino M."/>
            <person name="Turjanski A."/>
            <person name="Kreff E."/>
            <person name="Dieguez M.J."/>
            <person name="Sacco F."/>
        </authorList>
    </citation>
    <scope>NUCLEOTIDE SEQUENCE [LARGE SCALE GENOMIC DNA]</scope>
    <source>
        <strain evidence="1 2">RO10H11247</strain>
    </source>
</reference>
<evidence type="ECO:0000313" key="1">
    <source>
        <dbReference type="EMBL" id="KNZ53476.1"/>
    </source>
</evidence>
<gene>
    <name evidence="1" type="ORF">VP01_322g6</name>
</gene>
<name>A0A0L6UY55_9BASI</name>
<proteinExistence type="predicted"/>
<dbReference type="EMBL" id="LAVV01008202">
    <property type="protein sequence ID" value="KNZ53476.1"/>
    <property type="molecule type" value="Genomic_DNA"/>
</dbReference>
<organism evidence="1 2">
    <name type="scientific">Puccinia sorghi</name>
    <dbReference type="NCBI Taxonomy" id="27349"/>
    <lineage>
        <taxon>Eukaryota</taxon>
        <taxon>Fungi</taxon>
        <taxon>Dikarya</taxon>
        <taxon>Basidiomycota</taxon>
        <taxon>Pucciniomycotina</taxon>
        <taxon>Pucciniomycetes</taxon>
        <taxon>Pucciniales</taxon>
        <taxon>Pucciniaceae</taxon>
        <taxon>Puccinia</taxon>
    </lineage>
</organism>
<sequence>MALWHMLFVQKIQEQPMVYIWATCQAFKRPSRWEPWNDDRIPVAPGSPGTIESVRRDLAAGSWQVYQCCCGPGWTVGNADTAFAAGCSNRSASWWRPN</sequence>
<dbReference type="AlphaFoldDB" id="A0A0L6UY55"/>
<keyword evidence="2" id="KW-1185">Reference proteome</keyword>
<dbReference type="Proteomes" id="UP000037035">
    <property type="component" value="Unassembled WGS sequence"/>
</dbReference>
<dbReference type="VEuPathDB" id="FungiDB:VP01_322g6"/>
<accession>A0A0L6UY55</accession>